<dbReference type="Proteomes" id="UP000037035">
    <property type="component" value="Unassembled WGS sequence"/>
</dbReference>
<evidence type="ECO:0000313" key="2">
    <source>
        <dbReference type="EMBL" id="KNZ47311.1"/>
    </source>
</evidence>
<protein>
    <submittedName>
        <fullName evidence="2">Uncharacterized protein</fullName>
    </submittedName>
</protein>
<dbReference type="InterPro" id="IPR027532">
    <property type="entry name" value="Mdm12"/>
</dbReference>
<keyword evidence="3" id="KW-1185">Reference proteome</keyword>
<dbReference type="GO" id="GO:1990456">
    <property type="term" value="P:mitochondrion-endoplasmic reticulum membrane tethering"/>
    <property type="evidence" value="ECO:0007669"/>
    <property type="project" value="TreeGrafter"/>
</dbReference>
<proteinExistence type="predicted"/>
<dbReference type="GO" id="GO:0032865">
    <property type="term" value="C:ERMES complex"/>
    <property type="evidence" value="ECO:0007669"/>
    <property type="project" value="InterPro"/>
</dbReference>
<accession>A0A0L6UFK4</accession>
<dbReference type="VEuPathDB" id="FungiDB:VP01_6518g2"/>
<name>A0A0L6UFK4_9BASI</name>
<sequence>MAEAKNQNKLKEEAGYFEIINHSLELLAYVSSALLTTKKFNGHKLWQLLKTRFAGDDLKSKTTALKKFLAVEYNSFSVFLVNVCAANQKITLSSLTLDNQVQIILMLDKLPLKFHSFKTNILMNCETCPFDQFLKKLEDFAAQNQLDEATALTHPQTMYT</sequence>
<evidence type="ECO:0000256" key="1">
    <source>
        <dbReference type="ARBA" id="ARBA00022824"/>
    </source>
</evidence>
<organism evidence="2 3">
    <name type="scientific">Puccinia sorghi</name>
    <dbReference type="NCBI Taxonomy" id="27349"/>
    <lineage>
        <taxon>Eukaryota</taxon>
        <taxon>Fungi</taxon>
        <taxon>Dikarya</taxon>
        <taxon>Basidiomycota</taxon>
        <taxon>Pucciniomycotina</taxon>
        <taxon>Pucciniomycetes</taxon>
        <taxon>Pucciniales</taxon>
        <taxon>Pucciniaceae</taxon>
        <taxon>Puccinia</taxon>
    </lineage>
</organism>
<keyword evidence="1" id="KW-0256">Endoplasmic reticulum</keyword>
<dbReference type="PANTHER" id="PTHR28204:SF1">
    <property type="entry name" value="MITOCHONDRIAL DISTRIBUTION AND MORPHOLOGY PROTEIN 12"/>
    <property type="match status" value="1"/>
</dbReference>
<dbReference type="PANTHER" id="PTHR28204">
    <property type="entry name" value="MITOCHONDRIAL DISTRIBUTION AND MORPHOLOGY PROTEIN 12"/>
    <property type="match status" value="1"/>
</dbReference>
<dbReference type="GO" id="GO:0015914">
    <property type="term" value="P:phospholipid transport"/>
    <property type="evidence" value="ECO:0007669"/>
    <property type="project" value="TreeGrafter"/>
</dbReference>
<gene>
    <name evidence="2" type="ORF">VP01_6518g2</name>
</gene>
<dbReference type="GO" id="GO:0007005">
    <property type="term" value="P:mitochondrion organization"/>
    <property type="evidence" value="ECO:0007669"/>
    <property type="project" value="InterPro"/>
</dbReference>
<dbReference type="AlphaFoldDB" id="A0A0L6UFK4"/>
<reference evidence="2 3" key="1">
    <citation type="submission" date="2015-08" db="EMBL/GenBank/DDBJ databases">
        <title>Next Generation Sequencing and Analysis of the Genome of Puccinia sorghi L Schw, the Causal Agent of Maize Common Rust.</title>
        <authorList>
            <person name="Rochi L."/>
            <person name="Burguener G."/>
            <person name="Darino M."/>
            <person name="Turjanski A."/>
            <person name="Kreff E."/>
            <person name="Dieguez M.J."/>
            <person name="Sacco F."/>
        </authorList>
    </citation>
    <scope>NUCLEOTIDE SEQUENCE [LARGE SCALE GENOMIC DNA]</scope>
    <source>
        <strain evidence="2 3">RO10H11247</strain>
    </source>
</reference>
<comment type="caution">
    <text evidence="2">The sequence shown here is derived from an EMBL/GenBank/DDBJ whole genome shotgun (WGS) entry which is preliminary data.</text>
</comment>
<evidence type="ECO:0000313" key="3">
    <source>
        <dbReference type="Proteomes" id="UP000037035"/>
    </source>
</evidence>
<dbReference type="EMBL" id="LAVV01011850">
    <property type="protein sequence ID" value="KNZ47311.1"/>
    <property type="molecule type" value="Genomic_DNA"/>
</dbReference>